<reference evidence="11" key="2">
    <citation type="submission" date="2023-07" db="EMBL/GenBank/DDBJ databases">
        <authorList>
            <person name="Shen H."/>
        </authorList>
    </citation>
    <scope>NUCLEOTIDE SEQUENCE</scope>
    <source>
        <strain evidence="11">TNR-22</strain>
    </source>
</reference>
<keyword evidence="6" id="KW-0547">Nucleotide-binding</keyword>
<evidence type="ECO:0000259" key="9">
    <source>
        <dbReference type="Pfam" id="PF01743"/>
    </source>
</evidence>
<dbReference type="InterPro" id="IPR043519">
    <property type="entry name" value="NT_sf"/>
</dbReference>
<reference evidence="11" key="1">
    <citation type="journal article" date="2015" name="Int. J. Syst. Evol. Microbiol.">
        <title>Rhizobium alvei sp. nov., isolated from a freshwater river.</title>
        <authorList>
            <person name="Sheu S.Y."/>
            <person name="Huang H.W."/>
            <person name="Young C.C."/>
            <person name="Chen W.M."/>
        </authorList>
    </citation>
    <scope>NUCLEOTIDE SEQUENCE</scope>
    <source>
        <strain evidence="11">TNR-22</strain>
    </source>
</reference>
<protein>
    <submittedName>
        <fullName evidence="11">CCA tRNA nucleotidyltransferase</fullName>
    </submittedName>
</protein>
<dbReference type="EMBL" id="JAUOZU010000007">
    <property type="protein sequence ID" value="MDO6964249.1"/>
    <property type="molecule type" value="Genomic_DNA"/>
</dbReference>
<evidence type="ECO:0000313" key="12">
    <source>
        <dbReference type="Proteomes" id="UP001174932"/>
    </source>
</evidence>
<dbReference type="PANTHER" id="PTHR46173:SF1">
    <property type="entry name" value="CCA TRNA NUCLEOTIDYLTRANSFERASE 1, MITOCHONDRIAL"/>
    <property type="match status" value="1"/>
</dbReference>
<dbReference type="Pfam" id="PF12627">
    <property type="entry name" value="PolyA_pol_RNAbd"/>
    <property type="match status" value="1"/>
</dbReference>
<evidence type="ECO:0000256" key="8">
    <source>
        <dbReference type="RuleBase" id="RU003953"/>
    </source>
</evidence>
<proteinExistence type="inferred from homology"/>
<gene>
    <name evidence="11" type="ORF">Q4481_09790</name>
</gene>
<name>A0ABT8YKL1_9HYPH</name>
<evidence type="ECO:0000259" key="10">
    <source>
        <dbReference type="Pfam" id="PF12627"/>
    </source>
</evidence>
<feature type="domain" description="Poly A polymerase head" evidence="9">
    <location>
        <begin position="29"/>
        <end position="151"/>
    </location>
</feature>
<dbReference type="Proteomes" id="UP001174932">
    <property type="component" value="Unassembled WGS sequence"/>
</dbReference>
<dbReference type="Gene3D" id="3.30.460.10">
    <property type="entry name" value="Beta Polymerase, domain 2"/>
    <property type="match status" value="1"/>
</dbReference>
<comment type="cofactor">
    <cofactor evidence="1">
        <name>Mg(2+)</name>
        <dbReference type="ChEBI" id="CHEBI:18420"/>
    </cofactor>
</comment>
<dbReference type="Pfam" id="PF01743">
    <property type="entry name" value="PolyA_pol"/>
    <property type="match status" value="1"/>
</dbReference>
<dbReference type="PANTHER" id="PTHR46173">
    <property type="entry name" value="CCA TRNA NUCLEOTIDYLTRANSFERASE 1, MITOCHONDRIAL"/>
    <property type="match status" value="1"/>
</dbReference>
<evidence type="ECO:0000313" key="11">
    <source>
        <dbReference type="EMBL" id="MDO6964249.1"/>
    </source>
</evidence>
<evidence type="ECO:0000256" key="1">
    <source>
        <dbReference type="ARBA" id="ARBA00001946"/>
    </source>
</evidence>
<dbReference type="Gene3D" id="1.10.3090.10">
    <property type="entry name" value="cca-adding enzyme, domain 2"/>
    <property type="match status" value="1"/>
</dbReference>
<dbReference type="InterPro" id="IPR002646">
    <property type="entry name" value="PolA_pol_head_dom"/>
</dbReference>
<keyword evidence="3" id="KW-0819">tRNA processing</keyword>
<evidence type="ECO:0000256" key="2">
    <source>
        <dbReference type="ARBA" id="ARBA00022679"/>
    </source>
</evidence>
<dbReference type="SUPFAM" id="SSF81301">
    <property type="entry name" value="Nucleotidyltransferase"/>
    <property type="match status" value="1"/>
</dbReference>
<keyword evidence="12" id="KW-1185">Reference proteome</keyword>
<dbReference type="InterPro" id="IPR050264">
    <property type="entry name" value="Bact_CCA-adding_enz_type3_sf"/>
</dbReference>
<evidence type="ECO:0000256" key="4">
    <source>
        <dbReference type="ARBA" id="ARBA00022695"/>
    </source>
</evidence>
<keyword evidence="5" id="KW-0479">Metal-binding</keyword>
<comment type="caution">
    <text evidence="11">The sequence shown here is derived from an EMBL/GenBank/DDBJ whole genome shotgun (WGS) entry which is preliminary data.</text>
</comment>
<evidence type="ECO:0000256" key="3">
    <source>
        <dbReference type="ARBA" id="ARBA00022694"/>
    </source>
</evidence>
<keyword evidence="4" id="KW-0548">Nucleotidyltransferase</keyword>
<dbReference type="InterPro" id="IPR032828">
    <property type="entry name" value="PolyA_RNA-bd"/>
</dbReference>
<dbReference type="CDD" id="cd05398">
    <property type="entry name" value="NT_ClassII-CCAase"/>
    <property type="match status" value="1"/>
</dbReference>
<evidence type="ECO:0000256" key="5">
    <source>
        <dbReference type="ARBA" id="ARBA00022723"/>
    </source>
</evidence>
<evidence type="ECO:0000256" key="6">
    <source>
        <dbReference type="ARBA" id="ARBA00022741"/>
    </source>
</evidence>
<keyword evidence="7" id="KW-0460">Magnesium</keyword>
<keyword evidence="8" id="KW-0694">RNA-binding</keyword>
<keyword evidence="2 8" id="KW-0808">Transferase</keyword>
<accession>A0ABT8YKL1</accession>
<comment type="similarity">
    <text evidence="8">Belongs to the tRNA nucleotidyltransferase/poly(A) polymerase family.</text>
</comment>
<dbReference type="RefSeq" id="WP_304376176.1">
    <property type="nucleotide sequence ID" value="NZ_JAUOZU010000007.1"/>
</dbReference>
<sequence>MTSVADEPWFADEALQKILAVLNGEGGEARIVGGAVRNALLGLPVSDMDIATTLEPEAVQARAEAAGIRCVPTGIKHGTVTLVLDGRPFEVTTLRTDVETDGRHAEVAFTKDWQADAARRDLTINALYADRYGVVHDYVGGLEDIRTATVRFIGDASERIAEDHLRILRFFRFFAHYGRGRPDAEGLKACARAKGKLKLLSAERVWSELKKLLSAREPGKALLWMRTTGVLTEILPESEKWGIDSIPALMRAEASFGWPIDPLLRLAAIVPPDAERLSAMSSRLKLANVEKDFFQTWARAKLIAEEATETALKQEIYHFGPVGIETRLKLALVSLSADPEPDVATLAKIAVRQKQLSIVQTWPMPTMPIRGADLIEAGYAPGPALGANLAKLEALWVASGFSATAAELIATLGDS</sequence>
<organism evidence="11 12">
    <name type="scientific">Rhizobium alvei</name>
    <dbReference type="NCBI Taxonomy" id="1132659"/>
    <lineage>
        <taxon>Bacteria</taxon>
        <taxon>Pseudomonadati</taxon>
        <taxon>Pseudomonadota</taxon>
        <taxon>Alphaproteobacteria</taxon>
        <taxon>Hyphomicrobiales</taxon>
        <taxon>Rhizobiaceae</taxon>
        <taxon>Rhizobium/Agrobacterium group</taxon>
        <taxon>Rhizobium</taxon>
    </lineage>
</organism>
<feature type="domain" description="tRNA nucleotidyltransferase/poly(A) polymerase RNA and SrmB- binding" evidence="10">
    <location>
        <begin position="187"/>
        <end position="238"/>
    </location>
</feature>
<evidence type="ECO:0000256" key="7">
    <source>
        <dbReference type="ARBA" id="ARBA00022842"/>
    </source>
</evidence>
<dbReference type="SUPFAM" id="SSF81891">
    <property type="entry name" value="Poly A polymerase C-terminal region-like"/>
    <property type="match status" value="1"/>
</dbReference>